<protein>
    <submittedName>
        <fullName evidence="1">Uncharacterized protein</fullName>
    </submittedName>
</protein>
<evidence type="ECO:0000313" key="1">
    <source>
        <dbReference type="EMBL" id="KAA1080810.1"/>
    </source>
</evidence>
<organism evidence="1 2">
    <name type="scientific">Puccinia graminis f. sp. tritici</name>
    <dbReference type="NCBI Taxonomy" id="56615"/>
    <lineage>
        <taxon>Eukaryota</taxon>
        <taxon>Fungi</taxon>
        <taxon>Dikarya</taxon>
        <taxon>Basidiomycota</taxon>
        <taxon>Pucciniomycotina</taxon>
        <taxon>Pucciniomycetes</taxon>
        <taxon>Pucciniales</taxon>
        <taxon>Pucciniaceae</taxon>
        <taxon>Puccinia</taxon>
    </lineage>
</organism>
<gene>
    <name evidence="1" type="ORF">PGT21_022126</name>
</gene>
<evidence type="ECO:0000313" key="2">
    <source>
        <dbReference type="Proteomes" id="UP000324748"/>
    </source>
</evidence>
<dbReference type="OrthoDB" id="2495083at2759"/>
<sequence>MTLFLVYIDIIGSILGYDWKFPEDGHLSLLEQARNLVFESNPGSYLEKILKETENQEIPSHGANYHLEIEPPKTGLYQPEPLQTTALMLPPPIDPTTLNQIAALWMWNRHQQALEQQIYIRADRIAFVRPERWEPWNDDRLPTVRFVEYCRLSRADFAWLCNELRETQRITLVHHNRSQYSP</sequence>
<dbReference type="AlphaFoldDB" id="A0A5B0MY49"/>
<comment type="caution">
    <text evidence="1">The sequence shown here is derived from an EMBL/GenBank/DDBJ whole genome shotgun (WGS) entry which is preliminary data.</text>
</comment>
<keyword evidence="2" id="KW-1185">Reference proteome</keyword>
<reference evidence="1 2" key="1">
    <citation type="submission" date="2019-05" db="EMBL/GenBank/DDBJ databases">
        <title>Emergence of the Ug99 lineage of the wheat stem rust pathogen through somatic hybridization.</title>
        <authorList>
            <person name="Li F."/>
            <person name="Upadhyaya N.M."/>
            <person name="Sperschneider J."/>
            <person name="Matny O."/>
            <person name="Nguyen-Phuc H."/>
            <person name="Mago R."/>
            <person name="Raley C."/>
            <person name="Miller M.E."/>
            <person name="Silverstein K.A.T."/>
            <person name="Henningsen E."/>
            <person name="Hirsch C.D."/>
            <person name="Visser B."/>
            <person name="Pretorius Z.A."/>
            <person name="Steffenson B.J."/>
            <person name="Schwessinger B."/>
            <person name="Dodds P.N."/>
            <person name="Figueroa M."/>
        </authorList>
    </citation>
    <scope>NUCLEOTIDE SEQUENCE [LARGE SCALE GENOMIC DNA]</scope>
    <source>
        <strain evidence="1">21-0</strain>
    </source>
</reference>
<dbReference type="EMBL" id="VSWC01000131">
    <property type="protein sequence ID" value="KAA1080810.1"/>
    <property type="molecule type" value="Genomic_DNA"/>
</dbReference>
<name>A0A5B0MY49_PUCGR</name>
<proteinExistence type="predicted"/>
<dbReference type="Proteomes" id="UP000324748">
    <property type="component" value="Unassembled WGS sequence"/>
</dbReference>
<accession>A0A5B0MY49</accession>